<dbReference type="EMBL" id="CADILG010000024">
    <property type="protein sequence ID" value="CAB3883165.1"/>
    <property type="molecule type" value="Genomic_DNA"/>
</dbReference>
<dbReference type="InterPro" id="IPR023187">
    <property type="entry name" value="Tscrpt_reg_MarR-type_CS"/>
</dbReference>
<sequence length="174" mass="19404">MQRIAQEVAQCHLYRITTYIRIARVKQPSSPPRLSATDYELLADFRYALRRFAAFSENAAAALDLMPQQHQALLAIKGTRKSAPGRRGLYVGEIAERLLIRPHTAAELVGRLARLDLVSREADPEDGRRVEVVLTARAERMLEDLSASHLEELRALRPLLTLLLARIGGEAGDA</sequence>
<keyword evidence="1" id="KW-0805">Transcription regulation</keyword>
<keyword evidence="3" id="KW-0804">Transcription</keyword>
<dbReference type="GO" id="GO:0006950">
    <property type="term" value="P:response to stress"/>
    <property type="evidence" value="ECO:0007669"/>
    <property type="project" value="TreeGrafter"/>
</dbReference>
<feature type="domain" description="HTH marR-type" evidence="4">
    <location>
        <begin position="38"/>
        <end position="174"/>
    </location>
</feature>
<dbReference type="InterPro" id="IPR000835">
    <property type="entry name" value="HTH_MarR-typ"/>
</dbReference>
<dbReference type="Pfam" id="PF12802">
    <property type="entry name" value="MarR_2"/>
    <property type="match status" value="1"/>
</dbReference>
<evidence type="ECO:0000256" key="3">
    <source>
        <dbReference type="ARBA" id="ARBA00023163"/>
    </source>
</evidence>
<name>A0A6S7DS84_9BURK</name>
<reference evidence="5 6" key="1">
    <citation type="submission" date="2020-04" db="EMBL/GenBank/DDBJ databases">
        <authorList>
            <person name="De Canck E."/>
        </authorList>
    </citation>
    <scope>NUCLEOTIDE SEQUENCE [LARGE SCALE GENOMIC DNA]</scope>
    <source>
        <strain evidence="5 6">LMG 26858</strain>
    </source>
</reference>
<dbReference type="Proteomes" id="UP000494117">
    <property type="component" value="Unassembled WGS sequence"/>
</dbReference>
<evidence type="ECO:0000256" key="2">
    <source>
        <dbReference type="ARBA" id="ARBA00023125"/>
    </source>
</evidence>
<dbReference type="SMART" id="SM00347">
    <property type="entry name" value="HTH_MARR"/>
    <property type="match status" value="1"/>
</dbReference>
<evidence type="ECO:0000259" key="4">
    <source>
        <dbReference type="PROSITE" id="PS50995"/>
    </source>
</evidence>
<dbReference type="GO" id="GO:0003700">
    <property type="term" value="F:DNA-binding transcription factor activity"/>
    <property type="evidence" value="ECO:0007669"/>
    <property type="project" value="InterPro"/>
</dbReference>
<evidence type="ECO:0000256" key="1">
    <source>
        <dbReference type="ARBA" id="ARBA00023015"/>
    </source>
</evidence>
<organism evidence="5 6">
    <name type="scientific">Achromobacter anxifer</name>
    <dbReference type="NCBI Taxonomy" id="1287737"/>
    <lineage>
        <taxon>Bacteria</taxon>
        <taxon>Pseudomonadati</taxon>
        <taxon>Pseudomonadota</taxon>
        <taxon>Betaproteobacteria</taxon>
        <taxon>Burkholderiales</taxon>
        <taxon>Alcaligenaceae</taxon>
        <taxon>Achromobacter</taxon>
    </lineage>
</organism>
<dbReference type="SUPFAM" id="SSF46785">
    <property type="entry name" value="Winged helix' DNA-binding domain"/>
    <property type="match status" value="1"/>
</dbReference>
<dbReference type="PANTHER" id="PTHR33164:SF43">
    <property type="entry name" value="HTH-TYPE TRANSCRIPTIONAL REPRESSOR YETL"/>
    <property type="match status" value="1"/>
</dbReference>
<keyword evidence="2" id="KW-0238">DNA-binding</keyword>
<evidence type="ECO:0000313" key="6">
    <source>
        <dbReference type="Proteomes" id="UP000494117"/>
    </source>
</evidence>
<protein>
    <recommendedName>
        <fullName evidence="4">HTH marR-type domain-containing protein</fullName>
    </recommendedName>
</protein>
<dbReference type="PROSITE" id="PS01117">
    <property type="entry name" value="HTH_MARR_1"/>
    <property type="match status" value="1"/>
</dbReference>
<dbReference type="InterPro" id="IPR039422">
    <property type="entry name" value="MarR/SlyA-like"/>
</dbReference>
<proteinExistence type="predicted"/>
<dbReference type="PROSITE" id="PS50995">
    <property type="entry name" value="HTH_MARR_2"/>
    <property type="match status" value="1"/>
</dbReference>
<evidence type="ECO:0000313" key="5">
    <source>
        <dbReference type="EMBL" id="CAB3883165.1"/>
    </source>
</evidence>
<dbReference type="GO" id="GO:0003677">
    <property type="term" value="F:DNA binding"/>
    <property type="evidence" value="ECO:0007669"/>
    <property type="project" value="UniProtKB-KW"/>
</dbReference>
<dbReference type="InterPro" id="IPR036390">
    <property type="entry name" value="WH_DNA-bd_sf"/>
</dbReference>
<keyword evidence="6" id="KW-1185">Reference proteome</keyword>
<gene>
    <name evidence="5" type="ORF">LMG26858_03337</name>
</gene>
<dbReference type="Gene3D" id="1.10.10.10">
    <property type="entry name" value="Winged helix-like DNA-binding domain superfamily/Winged helix DNA-binding domain"/>
    <property type="match status" value="1"/>
</dbReference>
<dbReference type="InterPro" id="IPR036388">
    <property type="entry name" value="WH-like_DNA-bd_sf"/>
</dbReference>
<accession>A0A6S7DS84</accession>
<dbReference type="PANTHER" id="PTHR33164">
    <property type="entry name" value="TRANSCRIPTIONAL REGULATOR, MARR FAMILY"/>
    <property type="match status" value="1"/>
</dbReference>
<dbReference type="AlphaFoldDB" id="A0A6S7DS84"/>